<evidence type="ECO:0000256" key="13">
    <source>
        <dbReference type="ARBA" id="ARBA00038058"/>
    </source>
</evidence>
<dbReference type="SMART" id="SM00488">
    <property type="entry name" value="DEXDc2"/>
    <property type="match status" value="1"/>
</dbReference>
<dbReference type="Gene3D" id="1.10.275.30">
    <property type="match status" value="1"/>
</dbReference>
<dbReference type="PANTHER" id="PTHR11472:SF34">
    <property type="entry name" value="REGULATOR OF TELOMERE ELONGATION HELICASE 1"/>
    <property type="match status" value="1"/>
</dbReference>
<name>A0A2T0BK79_9CLOT</name>
<evidence type="ECO:0000256" key="2">
    <source>
        <dbReference type="ARBA" id="ARBA00022723"/>
    </source>
</evidence>
<keyword evidence="12" id="KW-0413">Isomerase</keyword>
<keyword evidence="16" id="KW-1185">Reference proteome</keyword>
<evidence type="ECO:0000256" key="8">
    <source>
        <dbReference type="ARBA" id="ARBA00023004"/>
    </source>
</evidence>
<dbReference type="InterPro" id="IPR010614">
    <property type="entry name" value="RAD3-like_helicase_DEAD"/>
</dbReference>
<dbReference type="Gene3D" id="3.40.50.300">
    <property type="entry name" value="P-loop containing nucleotide triphosphate hydrolases"/>
    <property type="match status" value="2"/>
</dbReference>
<dbReference type="AlphaFoldDB" id="A0A2T0BK79"/>
<keyword evidence="6 15" id="KW-0347">Helicase</keyword>
<dbReference type="GO" id="GO:0016818">
    <property type="term" value="F:hydrolase activity, acting on acid anhydrides, in phosphorus-containing anhydrides"/>
    <property type="evidence" value="ECO:0007669"/>
    <property type="project" value="InterPro"/>
</dbReference>
<comment type="caution">
    <text evidence="15">The sequence shown here is derived from an EMBL/GenBank/DDBJ whole genome shotgun (WGS) entry which is preliminary data.</text>
</comment>
<dbReference type="InterPro" id="IPR014013">
    <property type="entry name" value="Helic_SF1/SF2_ATP-bd_DinG/Rad3"/>
</dbReference>
<dbReference type="InterPro" id="IPR011604">
    <property type="entry name" value="PDDEXK-like_dom_sf"/>
</dbReference>
<dbReference type="GO" id="GO:0003678">
    <property type="term" value="F:DNA helicase activity"/>
    <property type="evidence" value="ECO:0007669"/>
    <property type="project" value="InterPro"/>
</dbReference>
<dbReference type="InterPro" id="IPR006554">
    <property type="entry name" value="Helicase-like_DEXD_c2"/>
</dbReference>
<evidence type="ECO:0000256" key="3">
    <source>
        <dbReference type="ARBA" id="ARBA00022741"/>
    </source>
</evidence>
<dbReference type="SUPFAM" id="SSF52540">
    <property type="entry name" value="P-loop containing nucleoside triphosphate hydrolases"/>
    <property type="match status" value="2"/>
</dbReference>
<gene>
    <name evidence="15" type="ORF">CLVI_01930</name>
</gene>
<evidence type="ECO:0000256" key="6">
    <source>
        <dbReference type="ARBA" id="ARBA00022806"/>
    </source>
</evidence>
<evidence type="ECO:0000256" key="12">
    <source>
        <dbReference type="ARBA" id="ARBA00023235"/>
    </source>
</evidence>
<dbReference type="InterPro" id="IPR045028">
    <property type="entry name" value="DinG/Rad3-like"/>
</dbReference>
<evidence type="ECO:0000256" key="1">
    <source>
        <dbReference type="ARBA" id="ARBA00022485"/>
    </source>
</evidence>
<keyword evidence="7" id="KW-0067">ATP-binding</keyword>
<dbReference type="Gene3D" id="3.90.320.10">
    <property type="match status" value="1"/>
</dbReference>
<evidence type="ECO:0000256" key="4">
    <source>
        <dbReference type="ARBA" id="ARBA00022763"/>
    </source>
</evidence>
<evidence type="ECO:0000256" key="9">
    <source>
        <dbReference type="ARBA" id="ARBA00023014"/>
    </source>
</evidence>
<dbReference type="GO" id="GO:0006281">
    <property type="term" value="P:DNA repair"/>
    <property type="evidence" value="ECO:0007669"/>
    <property type="project" value="UniProtKB-KW"/>
</dbReference>
<keyword evidence="9" id="KW-0411">Iron-sulfur</keyword>
<evidence type="ECO:0000313" key="16">
    <source>
        <dbReference type="Proteomes" id="UP000239471"/>
    </source>
</evidence>
<sequence length="764" mass="88538">MVNMKIKKSVRKFVEIVLKTGSLDNRFTTNARAIEGIRAHQRLQKSNEEIYRNYEKEVFLKTEIDMGDFLLQLEGRCDGIISENTGVVVEEIKSTYKPLNEIVEDYNMMHWSQGKIYAYMICKERGLESIDVQLSYYNLDLNEAKSFIKKYSQDELHTYILKLAEVFKIYALLEIGHKDSRDKSITDAGFPFNNYRVGQVELAKACYGTIKEGKTIFIQAPTGIGKTISTIYPSVKAMGKGLAEKIFYLTAKNINKKVAEESIELLREKGMDINSISIVAKEKICINDKVSCNEEDCIYAKNYYEKIRTVIPHILQQEKQISTHELIAYGEEYKVCPFELSLDLIQWCDCIICDYNYIFDPRVYLRRVLDEDGKNSILLVDEAHNLINRARSSYTATLSKGKFLELRREAKGIMPKLFKYINSINKVFIQESNACQAQDKLYEYYNEVPKELCGALKLFNIEAEKILSKKEKIRFNELLLDVYFEVSNFLSISELFGEEYVTYTEIEKNDVVITLFCVDPSSKIRNTIDKCRATILFSATFTPFAYYMKVLGGNNEDYRLRLRSSFSKANLDVYVYRGNTRYKARNRTLSDICSKIIEFIEREKGNYMVFFPSYEYMDKAKKYIEDTYSNINSIWQNASMDEKERIAFLSKFEDGKNIVGFCVMGGLFSEGIDLPGEKLIGAVIVGVGYPKISFQGEIIKTHFKQQGERIAYIYPGMNKVMQAAGRVIRSEEDRGRILLIDDRYTNTEYYNMVPDEWKPLKKFE</sequence>
<dbReference type="Pfam" id="PF13307">
    <property type="entry name" value="Helicase_C_2"/>
    <property type="match status" value="1"/>
</dbReference>
<feature type="domain" description="Helicase ATP-binding" evidence="14">
    <location>
        <begin position="185"/>
        <end position="441"/>
    </location>
</feature>
<keyword evidence="5" id="KW-0378">Hydrolase</keyword>
<reference evidence="15 16" key="1">
    <citation type="submission" date="2018-03" db="EMBL/GenBank/DDBJ databases">
        <title>Genome sequence of Clostridium vincentii DSM 10228.</title>
        <authorList>
            <person name="Poehlein A."/>
            <person name="Daniel R."/>
        </authorList>
    </citation>
    <scope>NUCLEOTIDE SEQUENCE [LARGE SCALE GENOMIC DNA]</scope>
    <source>
        <strain evidence="15 16">DSM 10228</strain>
    </source>
</reference>
<protein>
    <submittedName>
        <fullName evidence="15">ATP-dependent DNA helicase DinG</fullName>
    </submittedName>
</protein>
<dbReference type="Pfam" id="PF06733">
    <property type="entry name" value="DEAD_2"/>
    <property type="match status" value="1"/>
</dbReference>
<dbReference type="SMART" id="SM00491">
    <property type="entry name" value="HELICc2"/>
    <property type="match status" value="1"/>
</dbReference>
<keyword evidence="10" id="KW-0238">DNA-binding</keyword>
<evidence type="ECO:0000256" key="5">
    <source>
        <dbReference type="ARBA" id="ARBA00022801"/>
    </source>
</evidence>
<comment type="similarity">
    <text evidence="13">Belongs to the helicase family. DinG subfamily.</text>
</comment>
<evidence type="ECO:0000256" key="7">
    <source>
        <dbReference type="ARBA" id="ARBA00022840"/>
    </source>
</evidence>
<dbReference type="EMBL" id="PVXQ01000002">
    <property type="protein sequence ID" value="PRR84267.1"/>
    <property type="molecule type" value="Genomic_DNA"/>
</dbReference>
<organism evidence="15 16">
    <name type="scientific">Clostridium vincentii</name>
    <dbReference type="NCBI Taxonomy" id="52704"/>
    <lineage>
        <taxon>Bacteria</taxon>
        <taxon>Bacillati</taxon>
        <taxon>Bacillota</taxon>
        <taxon>Clostridia</taxon>
        <taxon>Eubacteriales</taxon>
        <taxon>Clostridiaceae</taxon>
        <taxon>Clostridium</taxon>
    </lineage>
</organism>
<dbReference type="GO" id="GO:0005524">
    <property type="term" value="F:ATP binding"/>
    <property type="evidence" value="ECO:0007669"/>
    <property type="project" value="UniProtKB-KW"/>
</dbReference>
<keyword evidence="4" id="KW-0227">DNA damage</keyword>
<keyword evidence="1" id="KW-0004">4Fe-4S</keyword>
<dbReference type="Proteomes" id="UP000239471">
    <property type="component" value="Unassembled WGS sequence"/>
</dbReference>
<dbReference type="PANTHER" id="PTHR11472">
    <property type="entry name" value="DNA REPAIR DEAD HELICASE RAD3/XP-D SUBFAMILY MEMBER"/>
    <property type="match status" value="1"/>
</dbReference>
<proteinExistence type="inferred from homology"/>
<keyword evidence="8" id="KW-0408">Iron</keyword>
<evidence type="ECO:0000259" key="14">
    <source>
        <dbReference type="PROSITE" id="PS51193"/>
    </source>
</evidence>
<keyword evidence="11" id="KW-0234">DNA repair</keyword>
<dbReference type="OrthoDB" id="9765586at2"/>
<accession>A0A2T0BK79</accession>
<dbReference type="GO" id="GO:0046872">
    <property type="term" value="F:metal ion binding"/>
    <property type="evidence" value="ECO:0007669"/>
    <property type="project" value="UniProtKB-KW"/>
</dbReference>
<dbReference type="GO" id="GO:0051539">
    <property type="term" value="F:4 iron, 4 sulfur cluster binding"/>
    <property type="evidence" value="ECO:0007669"/>
    <property type="project" value="UniProtKB-KW"/>
</dbReference>
<evidence type="ECO:0000256" key="10">
    <source>
        <dbReference type="ARBA" id="ARBA00023125"/>
    </source>
</evidence>
<keyword evidence="3" id="KW-0547">Nucleotide-binding</keyword>
<dbReference type="InterPro" id="IPR027417">
    <property type="entry name" value="P-loop_NTPase"/>
</dbReference>
<dbReference type="PROSITE" id="PS51193">
    <property type="entry name" value="HELICASE_ATP_BIND_2"/>
    <property type="match status" value="1"/>
</dbReference>
<evidence type="ECO:0000313" key="15">
    <source>
        <dbReference type="EMBL" id="PRR84267.1"/>
    </source>
</evidence>
<dbReference type="GO" id="GO:0003677">
    <property type="term" value="F:DNA binding"/>
    <property type="evidence" value="ECO:0007669"/>
    <property type="project" value="UniProtKB-KW"/>
</dbReference>
<keyword evidence="2" id="KW-0479">Metal-binding</keyword>
<dbReference type="InterPro" id="IPR006555">
    <property type="entry name" value="ATP-dep_Helicase_C"/>
</dbReference>
<evidence type="ECO:0000256" key="11">
    <source>
        <dbReference type="ARBA" id="ARBA00023204"/>
    </source>
</evidence>